<organism evidence="1">
    <name type="scientific">Absidia glauca</name>
    <name type="common">Pin mould</name>
    <dbReference type="NCBI Taxonomy" id="4829"/>
    <lineage>
        <taxon>Eukaryota</taxon>
        <taxon>Fungi</taxon>
        <taxon>Fungi incertae sedis</taxon>
        <taxon>Mucoromycota</taxon>
        <taxon>Mucoromycotina</taxon>
        <taxon>Mucoromycetes</taxon>
        <taxon>Mucorales</taxon>
        <taxon>Cunninghamellaceae</taxon>
        <taxon>Absidia</taxon>
    </lineage>
</organism>
<dbReference type="Proteomes" id="UP000078561">
    <property type="component" value="Unassembled WGS sequence"/>
</dbReference>
<dbReference type="EMBL" id="LT554730">
    <property type="protein sequence ID" value="SAM07142.1"/>
    <property type="molecule type" value="Genomic_DNA"/>
</dbReference>
<evidence type="ECO:0000313" key="2">
    <source>
        <dbReference type="Proteomes" id="UP000078561"/>
    </source>
</evidence>
<reference evidence="1" key="1">
    <citation type="submission" date="2016-04" db="EMBL/GenBank/DDBJ databases">
        <authorList>
            <person name="Evans L.H."/>
            <person name="Alamgir A."/>
            <person name="Owens N."/>
            <person name="Weber N.D."/>
            <person name="Virtaneva K."/>
            <person name="Barbian K."/>
            <person name="Babar A."/>
            <person name="Rosenke K."/>
        </authorList>
    </citation>
    <scope>NUCLEOTIDE SEQUENCE [LARGE SCALE GENOMIC DNA]</scope>
    <source>
        <strain evidence="1">CBS 101.48</strain>
    </source>
</reference>
<sequence length="78" mass="9768">MILPFRSVMAMESTMDEVSARKKKFKGFPLFFIFENFKTALSCDIKQWASRHRRLRLRYRRRHRRSRDLKSKRKCWLW</sequence>
<dbReference type="AlphaFoldDB" id="A0A168RML5"/>
<accession>A0A168RML5</accession>
<evidence type="ECO:0000313" key="1">
    <source>
        <dbReference type="EMBL" id="SAM07142.1"/>
    </source>
</evidence>
<name>A0A168RML5_ABSGL</name>
<keyword evidence="2" id="KW-1185">Reference proteome</keyword>
<protein>
    <submittedName>
        <fullName evidence="1">Uncharacterized protein</fullName>
    </submittedName>
</protein>
<proteinExistence type="predicted"/>
<gene>
    <name evidence="1" type="primary">ABSGL_12781.1 scaffold 13517</name>
</gene>
<dbReference type="InParanoid" id="A0A168RML5"/>